<gene>
    <name evidence="9" type="primary">LOC105898610</name>
</gene>
<dbReference type="GO" id="GO:0008630">
    <property type="term" value="P:intrinsic apoptotic signaling pathway in response to DNA damage"/>
    <property type="evidence" value="ECO:0007669"/>
    <property type="project" value="TreeGrafter"/>
</dbReference>
<keyword evidence="6" id="KW-0472">Membrane</keyword>
<evidence type="ECO:0000259" key="7">
    <source>
        <dbReference type="SMART" id="SM00337"/>
    </source>
</evidence>
<dbReference type="InterPro" id="IPR026298">
    <property type="entry name" value="Bcl-2_fam"/>
</dbReference>
<dbReference type="PRINTS" id="PR01862">
    <property type="entry name" value="BCL2FAMILY"/>
</dbReference>
<dbReference type="Gene3D" id="1.10.437.10">
    <property type="entry name" value="Blc2-like"/>
    <property type="match status" value="1"/>
</dbReference>
<dbReference type="GO" id="GO:0042981">
    <property type="term" value="P:regulation of apoptotic process"/>
    <property type="evidence" value="ECO:0007669"/>
    <property type="project" value="InterPro"/>
</dbReference>
<dbReference type="SUPFAM" id="SSF56854">
    <property type="entry name" value="Bcl-2 inhibitors of programmed cell death"/>
    <property type="match status" value="1"/>
</dbReference>
<keyword evidence="8" id="KW-1185">Reference proteome</keyword>
<dbReference type="Proteomes" id="UP000515152">
    <property type="component" value="Chromosome 1"/>
</dbReference>
<dbReference type="InterPro" id="IPR046371">
    <property type="entry name" value="Bcl-2_BH1-3"/>
</dbReference>
<reference evidence="9" key="1">
    <citation type="submission" date="2025-08" db="UniProtKB">
        <authorList>
            <consortium name="RefSeq"/>
        </authorList>
    </citation>
    <scope>IDENTIFICATION</scope>
</reference>
<feature type="domain" description="Bcl-2 Bcl-2 homology region 1-3" evidence="7">
    <location>
        <begin position="55"/>
        <end position="156"/>
    </location>
</feature>
<evidence type="ECO:0000256" key="4">
    <source>
        <dbReference type="ARBA" id="ARBA00022703"/>
    </source>
</evidence>
<dbReference type="GeneID" id="105898610"/>
<comment type="subcellular location">
    <subcellularLocation>
        <location evidence="1">Membrane</location>
        <topology evidence="1">Single-pass membrane protein</topology>
    </subcellularLocation>
</comment>
<evidence type="ECO:0000256" key="5">
    <source>
        <dbReference type="ARBA" id="ARBA00022989"/>
    </source>
</evidence>
<comment type="similarity">
    <text evidence="2">Belongs to the Bcl-2 family.</text>
</comment>
<evidence type="ECO:0000313" key="9">
    <source>
        <dbReference type="RefSeq" id="XP_031429100.1"/>
    </source>
</evidence>
<organism evidence="8 9">
    <name type="scientific">Clupea harengus</name>
    <name type="common">Atlantic herring</name>
    <dbReference type="NCBI Taxonomy" id="7950"/>
    <lineage>
        <taxon>Eukaryota</taxon>
        <taxon>Metazoa</taxon>
        <taxon>Chordata</taxon>
        <taxon>Craniata</taxon>
        <taxon>Vertebrata</taxon>
        <taxon>Euteleostomi</taxon>
        <taxon>Actinopterygii</taxon>
        <taxon>Neopterygii</taxon>
        <taxon>Teleostei</taxon>
        <taxon>Clupei</taxon>
        <taxon>Clupeiformes</taxon>
        <taxon>Clupeoidei</taxon>
        <taxon>Clupeidae</taxon>
        <taxon>Clupea</taxon>
    </lineage>
</organism>
<dbReference type="PANTHER" id="PTHR11256">
    <property type="entry name" value="BCL-2 RELATED"/>
    <property type="match status" value="1"/>
</dbReference>
<keyword evidence="5" id="KW-1133">Transmembrane helix</keyword>
<dbReference type="Pfam" id="PF00452">
    <property type="entry name" value="Bcl-2"/>
    <property type="match status" value="1"/>
</dbReference>
<evidence type="ECO:0000256" key="2">
    <source>
        <dbReference type="ARBA" id="ARBA00009458"/>
    </source>
</evidence>
<evidence type="ECO:0000256" key="6">
    <source>
        <dbReference type="ARBA" id="ARBA00023136"/>
    </source>
</evidence>
<dbReference type="PANTHER" id="PTHR11256:SF48">
    <property type="entry name" value="BCL-2-RELATED OVARIAN KILLER PROTEIN"/>
    <property type="match status" value="1"/>
</dbReference>
<sequence>MSALQWETRTFVFQTKALCIEYIYSRLAREELIYPTVEYEHLKSSGTPEEVFAVLLKLGDELETMSPYIYRDVAKQLNILVDVENMVSDAFFSVAMEISSSGMTWGKVVAIYALAGALAVDCVRQGQTEMISTLVDSMGVFACKGLAPWLIQRGGWVDIANCVVKPAPNLQSYWLNIHMNFITSWKNLWQIMFIKLTKSW</sequence>
<dbReference type="PROSITE" id="PS50062">
    <property type="entry name" value="BCL2_FAMILY"/>
    <property type="match status" value="1"/>
</dbReference>
<evidence type="ECO:0000256" key="3">
    <source>
        <dbReference type="ARBA" id="ARBA00022692"/>
    </source>
</evidence>
<dbReference type="CDD" id="cd06845">
    <property type="entry name" value="Bcl-2_like"/>
    <property type="match status" value="1"/>
</dbReference>
<dbReference type="GO" id="GO:0097192">
    <property type="term" value="P:extrinsic apoptotic signaling pathway in absence of ligand"/>
    <property type="evidence" value="ECO:0007669"/>
    <property type="project" value="TreeGrafter"/>
</dbReference>
<accession>A0A6P8G0E0</accession>
<dbReference type="KEGG" id="char:105898610"/>
<dbReference type="RefSeq" id="XP_031429100.1">
    <property type="nucleotide sequence ID" value="XM_031573240.2"/>
</dbReference>
<dbReference type="GO" id="GO:0005741">
    <property type="term" value="C:mitochondrial outer membrane"/>
    <property type="evidence" value="ECO:0007669"/>
    <property type="project" value="TreeGrafter"/>
</dbReference>
<keyword evidence="4" id="KW-0053">Apoptosis</keyword>
<dbReference type="InterPro" id="IPR036834">
    <property type="entry name" value="Bcl-2-like_sf"/>
</dbReference>
<dbReference type="OrthoDB" id="5947850at2759"/>
<dbReference type="AlphaFoldDB" id="A0A6P8G0E0"/>
<keyword evidence="3" id="KW-0812">Transmembrane</keyword>
<evidence type="ECO:0000313" key="8">
    <source>
        <dbReference type="Proteomes" id="UP000515152"/>
    </source>
</evidence>
<proteinExistence type="inferred from homology"/>
<protein>
    <submittedName>
        <fullName evidence="9">Bcl-2-related ovarian killer protein homolog B-like</fullName>
    </submittedName>
</protein>
<dbReference type="GO" id="GO:0051400">
    <property type="term" value="F:BH domain binding"/>
    <property type="evidence" value="ECO:0007669"/>
    <property type="project" value="TreeGrafter"/>
</dbReference>
<evidence type="ECO:0000256" key="1">
    <source>
        <dbReference type="ARBA" id="ARBA00004167"/>
    </source>
</evidence>
<dbReference type="InterPro" id="IPR002475">
    <property type="entry name" value="Bcl2-like"/>
</dbReference>
<dbReference type="SMART" id="SM00337">
    <property type="entry name" value="BCL"/>
    <property type="match status" value="1"/>
</dbReference>
<name>A0A6P8G0E0_CLUHA</name>
<dbReference type="GO" id="GO:0001836">
    <property type="term" value="P:release of cytochrome c from mitochondria"/>
    <property type="evidence" value="ECO:0007669"/>
    <property type="project" value="TreeGrafter"/>
</dbReference>